<comment type="similarity">
    <text evidence="1">Belongs to the short-chain dehydrogenases/reductases (SDR) family.</text>
</comment>
<dbReference type="Gene3D" id="3.40.50.720">
    <property type="entry name" value="NAD(P)-binding Rossmann-like Domain"/>
    <property type="match status" value="1"/>
</dbReference>
<sequence>MYPVYEYLGTEQKCEDIPLAFPPQHQDVQPGIEAVMTPRPISENPYRQEGGKLARRVALITGGDSGIGRAVAYAFAAEGADIAFVFLNEQQDAKETREHVEAMGRRCLALQCDLRKESEAQKAVRQAIGAFGRLDVLVNNHAVQFVQKSILDISEQQLENTFRTNVFGFFFMIKAALPYLRRGASIINTTSVTAYQGEPTLIDYSATKGAILALTRSLSLSLESAGIRVNGVAPGPIWTPLIPASFSPKQVETFGTGTSKVPMKRAGQPYEVAGSYVFLASDDSSYMSGQVLHPNGGTVGCS</sequence>
<evidence type="ECO:0000256" key="1">
    <source>
        <dbReference type="ARBA" id="ARBA00006484"/>
    </source>
</evidence>
<dbReference type="PRINTS" id="PR00081">
    <property type="entry name" value="GDHRDH"/>
</dbReference>
<dbReference type="PANTHER" id="PTHR48107">
    <property type="entry name" value="NADPH-DEPENDENT ALDEHYDE REDUCTASE-LIKE PROTEIN, CHLOROPLASTIC-RELATED"/>
    <property type="match status" value="1"/>
</dbReference>
<protein>
    <submittedName>
        <fullName evidence="3">NAD(P)-dependent dehydrogenase (Short-subunit alcohol dehydrogenase family)</fullName>
    </submittedName>
</protein>
<name>A0A9X8UJP7_9FIRM</name>
<dbReference type="PRINTS" id="PR00080">
    <property type="entry name" value="SDRFAMILY"/>
</dbReference>
<keyword evidence="4" id="KW-1185">Reference proteome</keyword>
<dbReference type="AlphaFoldDB" id="A0A9X8UJP7"/>
<reference evidence="3 4" key="1">
    <citation type="submission" date="2019-03" db="EMBL/GenBank/DDBJ databases">
        <title>Genomic Encyclopedia of Type Strains, Phase IV (KMG-IV): sequencing the most valuable type-strain genomes for metagenomic binning, comparative biology and taxonomic classification.</title>
        <authorList>
            <person name="Goeker M."/>
        </authorList>
    </citation>
    <scope>NUCLEOTIDE SEQUENCE [LARGE SCALE GENOMIC DNA]</scope>
    <source>
        <strain evidence="3 4">DSM 100433</strain>
    </source>
</reference>
<evidence type="ECO:0000256" key="2">
    <source>
        <dbReference type="ARBA" id="ARBA00023002"/>
    </source>
</evidence>
<keyword evidence="2" id="KW-0560">Oxidoreductase</keyword>
<dbReference type="PROSITE" id="PS00061">
    <property type="entry name" value="ADH_SHORT"/>
    <property type="match status" value="1"/>
</dbReference>
<accession>A0A9X8UJP7</accession>
<dbReference type="PANTHER" id="PTHR48107:SF16">
    <property type="entry name" value="NADPH-DEPENDENT ALDEHYDE REDUCTASE 1, CHLOROPLASTIC"/>
    <property type="match status" value="1"/>
</dbReference>
<dbReference type="EMBL" id="SLUK01000003">
    <property type="protein sequence ID" value="TCL43982.1"/>
    <property type="molecule type" value="Genomic_DNA"/>
</dbReference>
<dbReference type="Proteomes" id="UP000294682">
    <property type="component" value="Unassembled WGS sequence"/>
</dbReference>
<evidence type="ECO:0000313" key="4">
    <source>
        <dbReference type="Proteomes" id="UP000294682"/>
    </source>
</evidence>
<comment type="caution">
    <text evidence="3">The sequence shown here is derived from an EMBL/GenBank/DDBJ whole genome shotgun (WGS) entry which is preliminary data.</text>
</comment>
<dbReference type="SUPFAM" id="SSF51735">
    <property type="entry name" value="NAD(P)-binding Rossmann-fold domains"/>
    <property type="match status" value="1"/>
</dbReference>
<dbReference type="GO" id="GO:0008206">
    <property type="term" value="P:bile acid metabolic process"/>
    <property type="evidence" value="ECO:0007669"/>
    <property type="project" value="UniProtKB-ARBA"/>
</dbReference>
<dbReference type="FunFam" id="3.40.50.720:FF:000084">
    <property type="entry name" value="Short-chain dehydrogenase reductase"/>
    <property type="match status" value="1"/>
</dbReference>
<dbReference type="RefSeq" id="WP_132084139.1">
    <property type="nucleotide sequence ID" value="NZ_SLUK01000003.1"/>
</dbReference>
<gene>
    <name evidence="3" type="ORF">EDD78_10319</name>
</gene>
<evidence type="ECO:0000313" key="3">
    <source>
        <dbReference type="EMBL" id="TCL43982.1"/>
    </source>
</evidence>
<dbReference type="InterPro" id="IPR036291">
    <property type="entry name" value="NAD(P)-bd_dom_sf"/>
</dbReference>
<organism evidence="3 4">
    <name type="scientific">Harryflintia acetispora</name>
    <dbReference type="NCBI Taxonomy" id="1849041"/>
    <lineage>
        <taxon>Bacteria</taxon>
        <taxon>Bacillati</taxon>
        <taxon>Bacillota</taxon>
        <taxon>Clostridia</taxon>
        <taxon>Eubacteriales</taxon>
        <taxon>Oscillospiraceae</taxon>
        <taxon>Harryflintia</taxon>
    </lineage>
</organism>
<dbReference type="GO" id="GO:0016614">
    <property type="term" value="F:oxidoreductase activity, acting on CH-OH group of donors"/>
    <property type="evidence" value="ECO:0007669"/>
    <property type="project" value="UniProtKB-ARBA"/>
</dbReference>
<dbReference type="InterPro" id="IPR020904">
    <property type="entry name" value="Sc_DH/Rdtase_CS"/>
</dbReference>
<proteinExistence type="inferred from homology"/>
<dbReference type="Pfam" id="PF13561">
    <property type="entry name" value="adh_short_C2"/>
    <property type="match status" value="1"/>
</dbReference>
<dbReference type="InterPro" id="IPR002347">
    <property type="entry name" value="SDR_fam"/>
</dbReference>